<reference evidence="1" key="1">
    <citation type="submission" date="2018-11" db="EMBL/GenBank/DDBJ databases">
        <authorList>
            <consortium name="Pathogen Informatics"/>
        </authorList>
    </citation>
    <scope>NUCLEOTIDE SEQUENCE</scope>
</reference>
<dbReference type="Proteomes" id="UP000784294">
    <property type="component" value="Unassembled WGS sequence"/>
</dbReference>
<protein>
    <submittedName>
        <fullName evidence="1">Uncharacterized protein</fullName>
    </submittedName>
</protein>
<name>A0A448WKW7_9PLAT</name>
<evidence type="ECO:0000313" key="2">
    <source>
        <dbReference type="Proteomes" id="UP000784294"/>
    </source>
</evidence>
<dbReference type="AlphaFoldDB" id="A0A448WKW7"/>
<accession>A0A448WKW7</accession>
<dbReference type="EMBL" id="CAAALY010020584">
    <property type="protein sequence ID" value="VEL14273.1"/>
    <property type="molecule type" value="Genomic_DNA"/>
</dbReference>
<organism evidence="1 2">
    <name type="scientific">Protopolystoma xenopodis</name>
    <dbReference type="NCBI Taxonomy" id="117903"/>
    <lineage>
        <taxon>Eukaryota</taxon>
        <taxon>Metazoa</taxon>
        <taxon>Spiralia</taxon>
        <taxon>Lophotrochozoa</taxon>
        <taxon>Platyhelminthes</taxon>
        <taxon>Monogenea</taxon>
        <taxon>Polyopisthocotylea</taxon>
        <taxon>Polystomatidea</taxon>
        <taxon>Polystomatidae</taxon>
        <taxon>Protopolystoma</taxon>
    </lineage>
</organism>
<keyword evidence="2" id="KW-1185">Reference proteome</keyword>
<evidence type="ECO:0000313" key="1">
    <source>
        <dbReference type="EMBL" id="VEL14273.1"/>
    </source>
</evidence>
<comment type="caution">
    <text evidence="1">The sequence shown here is derived from an EMBL/GenBank/DDBJ whole genome shotgun (WGS) entry which is preliminary data.</text>
</comment>
<gene>
    <name evidence="1" type="ORF">PXEA_LOCUS7713</name>
</gene>
<sequence>MQVGLHQDAISPHNLLAELQRKICALLFLIAYQRDIHALRIGLMTTSVGRIDKKYRAFPDTTDKRVMIFQRTGDLERLSAMCLRRIRAHLISNLIHRHSITQLVESNSSNFDGSGFSSRTISIPHYVNGPFGPSQNGCQVSANLLATSLGGSMAMPAPSYQLAIQARKLPLPRNFVIQLTSNLLYEPEPAVNKLVE</sequence>
<proteinExistence type="predicted"/>